<gene>
    <name evidence="7" type="ORF">LY90DRAFT_703734</name>
</gene>
<evidence type="ECO:0000313" key="8">
    <source>
        <dbReference type="Proteomes" id="UP000193920"/>
    </source>
</evidence>
<dbReference type="CDD" id="cd08838">
    <property type="entry name" value="ArfGap_AGFG"/>
    <property type="match status" value="1"/>
</dbReference>
<evidence type="ECO:0000256" key="2">
    <source>
        <dbReference type="ARBA" id="ARBA00022737"/>
    </source>
</evidence>
<keyword evidence="1" id="KW-0479">Metal-binding</keyword>
<dbReference type="InterPro" id="IPR052248">
    <property type="entry name" value="Arf-GAP_FG-repeat_protein"/>
</dbReference>
<evidence type="ECO:0000256" key="3">
    <source>
        <dbReference type="ARBA" id="ARBA00022771"/>
    </source>
</evidence>
<reference evidence="7 8" key="1">
    <citation type="submission" date="2016-08" db="EMBL/GenBank/DDBJ databases">
        <title>A Parts List for Fungal Cellulosomes Revealed by Comparative Genomics.</title>
        <authorList>
            <consortium name="DOE Joint Genome Institute"/>
            <person name="Haitjema C.H."/>
            <person name="Gilmore S.P."/>
            <person name="Henske J.K."/>
            <person name="Solomon K.V."/>
            <person name="De Groot R."/>
            <person name="Kuo A."/>
            <person name="Mondo S.J."/>
            <person name="Salamov A.A."/>
            <person name="Labutti K."/>
            <person name="Zhao Z."/>
            <person name="Chiniquy J."/>
            <person name="Barry K."/>
            <person name="Brewer H.M."/>
            <person name="Purvine S.O."/>
            <person name="Wright A.T."/>
            <person name="Boxma B."/>
            <person name="Van Alen T."/>
            <person name="Hackstein J.H."/>
            <person name="Baker S.E."/>
            <person name="Grigoriev I.V."/>
            <person name="O'Malley M.A."/>
        </authorList>
    </citation>
    <scope>NUCLEOTIDE SEQUENCE [LARGE SCALE GENOMIC DNA]</scope>
    <source>
        <strain evidence="7 8">G1</strain>
    </source>
</reference>
<dbReference type="AlphaFoldDB" id="A0A1Y2CB55"/>
<dbReference type="SMART" id="SM00105">
    <property type="entry name" value="ArfGap"/>
    <property type="match status" value="1"/>
</dbReference>
<dbReference type="PANTHER" id="PTHR46134">
    <property type="entry name" value="DRONGO, ISOFORM F"/>
    <property type="match status" value="1"/>
</dbReference>
<sequence>MISFKLKKQNERNERIIRDLMKLEENKKCFDCSSKVITYVNLSTNTFICTECGGLLREINHRVKNISLSTFTQEEIKGLQNGGNKKAETIWLAKWNSDFNEPNHNTYDIKSAKEYIKNKYIYKKWYCPLNKNENESKKSTLKISINSKSESNSKFNFSKSLNEIEFLKRRKSLTSQFSNGKSSPPHKSEIERNSSYNFQYYNPYILLDDEENSLFDYPTDDQKQFFDNYSNAEIDNNNKNIYNSMDNKISTDSVLIPNHNHHIYTKYNNSNNSISTEYTKYNFNNNNSSNNVYTNYNNLSNSNNTYTKYNNNSSTNPFLNNNININLKQSTSTNVNHSNSEKKQIFDDYPVYAPRSSSLLNKVLIDSVYHTNDTLSLDNKKIYSYKRKSRYSTRY</sequence>
<dbReference type="GO" id="GO:0005096">
    <property type="term" value="F:GTPase activator activity"/>
    <property type="evidence" value="ECO:0007669"/>
    <property type="project" value="InterPro"/>
</dbReference>
<keyword evidence="4" id="KW-0862">Zinc</keyword>
<dbReference type="PANTHER" id="PTHR46134:SF3">
    <property type="entry name" value="ARFGAP WITH FG REPEATS 1"/>
    <property type="match status" value="1"/>
</dbReference>
<organism evidence="7 8">
    <name type="scientific">Neocallimastix californiae</name>
    <dbReference type="NCBI Taxonomy" id="1754190"/>
    <lineage>
        <taxon>Eukaryota</taxon>
        <taxon>Fungi</taxon>
        <taxon>Fungi incertae sedis</taxon>
        <taxon>Chytridiomycota</taxon>
        <taxon>Chytridiomycota incertae sedis</taxon>
        <taxon>Neocallimastigomycetes</taxon>
        <taxon>Neocallimastigales</taxon>
        <taxon>Neocallimastigaceae</taxon>
        <taxon>Neocallimastix</taxon>
    </lineage>
</organism>
<evidence type="ECO:0000256" key="4">
    <source>
        <dbReference type="ARBA" id="ARBA00022833"/>
    </source>
</evidence>
<keyword evidence="8" id="KW-1185">Reference proteome</keyword>
<comment type="caution">
    <text evidence="7">The sequence shown here is derived from an EMBL/GenBank/DDBJ whole genome shotgun (WGS) entry which is preliminary data.</text>
</comment>
<protein>
    <submittedName>
        <fullName evidence="7">Arf GTPase activating protein</fullName>
    </submittedName>
</protein>
<keyword evidence="2" id="KW-0677">Repeat</keyword>
<keyword evidence="3 5" id="KW-0863">Zinc-finger</keyword>
<dbReference type="GO" id="GO:0016020">
    <property type="term" value="C:membrane"/>
    <property type="evidence" value="ECO:0007669"/>
    <property type="project" value="TreeGrafter"/>
</dbReference>
<dbReference type="OrthoDB" id="6036at2759"/>
<dbReference type="InterPro" id="IPR001164">
    <property type="entry name" value="ArfGAP_dom"/>
</dbReference>
<evidence type="ECO:0000313" key="7">
    <source>
        <dbReference type="EMBL" id="ORY43565.1"/>
    </source>
</evidence>
<dbReference type="Proteomes" id="UP000193920">
    <property type="component" value="Unassembled WGS sequence"/>
</dbReference>
<evidence type="ECO:0000256" key="1">
    <source>
        <dbReference type="ARBA" id="ARBA00022723"/>
    </source>
</evidence>
<dbReference type="Gene3D" id="1.10.220.150">
    <property type="entry name" value="Arf GTPase activating protein"/>
    <property type="match status" value="1"/>
</dbReference>
<dbReference type="GO" id="GO:0008270">
    <property type="term" value="F:zinc ion binding"/>
    <property type="evidence" value="ECO:0007669"/>
    <property type="project" value="UniProtKB-KW"/>
</dbReference>
<proteinExistence type="predicted"/>
<dbReference type="EMBL" id="MCOG01000116">
    <property type="protein sequence ID" value="ORY43565.1"/>
    <property type="molecule type" value="Genomic_DNA"/>
</dbReference>
<dbReference type="STRING" id="1754190.A0A1Y2CB55"/>
<dbReference type="Pfam" id="PF01412">
    <property type="entry name" value="ArfGap"/>
    <property type="match status" value="1"/>
</dbReference>
<evidence type="ECO:0000259" key="6">
    <source>
        <dbReference type="PROSITE" id="PS50115"/>
    </source>
</evidence>
<accession>A0A1Y2CB55</accession>
<dbReference type="PRINTS" id="PR00405">
    <property type="entry name" value="REVINTRACTNG"/>
</dbReference>
<evidence type="ECO:0000256" key="5">
    <source>
        <dbReference type="PROSITE-ProRule" id="PRU00288"/>
    </source>
</evidence>
<dbReference type="InterPro" id="IPR038508">
    <property type="entry name" value="ArfGAP_dom_sf"/>
</dbReference>
<dbReference type="PROSITE" id="PS50115">
    <property type="entry name" value="ARFGAP"/>
    <property type="match status" value="1"/>
</dbReference>
<dbReference type="GO" id="GO:0005737">
    <property type="term" value="C:cytoplasm"/>
    <property type="evidence" value="ECO:0007669"/>
    <property type="project" value="TreeGrafter"/>
</dbReference>
<name>A0A1Y2CB55_9FUNG</name>
<dbReference type="InterPro" id="IPR037278">
    <property type="entry name" value="ARFGAP/RecO"/>
</dbReference>
<feature type="domain" description="Arf-GAP" evidence="6">
    <location>
        <begin position="14"/>
        <end position="136"/>
    </location>
</feature>
<dbReference type="SUPFAM" id="SSF57863">
    <property type="entry name" value="ArfGap/RecO-like zinc finger"/>
    <property type="match status" value="1"/>
</dbReference>